<evidence type="ECO:0000256" key="1">
    <source>
        <dbReference type="SAM" id="Phobius"/>
    </source>
</evidence>
<protein>
    <submittedName>
        <fullName evidence="2">Uncharacterized protein</fullName>
    </submittedName>
</protein>
<dbReference type="EMBL" id="CP021780">
    <property type="protein sequence ID" value="ASA19633.1"/>
    <property type="molecule type" value="Genomic_DNA"/>
</dbReference>
<evidence type="ECO:0000313" key="3">
    <source>
        <dbReference type="Proteomes" id="UP000249890"/>
    </source>
</evidence>
<feature type="transmembrane region" description="Helical" evidence="1">
    <location>
        <begin position="12"/>
        <end position="33"/>
    </location>
</feature>
<name>A0A2Z2KA27_9BACL</name>
<dbReference type="AlphaFoldDB" id="A0A2Z2KA27"/>
<keyword evidence="3" id="KW-1185">Reference proteome</keyword>
<accession>A0A2Z2KA27</accession>
<dbReference type="OrthoDB" id="2665917at2"/>
<keyword evidence="1" id="KW-0812">Transmembrane</keyword>
<keyword evidence="1" id="KW-0472">Membrane</keyword>
<dbReference type="KEGG" id="pdh:B9T62_01640"/>
<feature type="transmembrane region" description="Helical" evidence="1">
    <location>
        <begin position="98"/>
        <end position="118"/>
    </location>
</feature>
<dbReference type="RefSeq" id="WP_087913658.1">
    <property type="nucleotide sequence ID" value="NZ_CP021780.1"/>
</dbReference>
<feature type="transmembrane region" description="Helical" evidence="1">
    <location>
        <begin position="45"/>
        <end position="62"/>
    </location>
</feature>
<organism evidence="2 3">
    <name type="scientific">Paenibacillus donghaensis</name>
    <dbReference type="NCBI Taxonomy" id="414771"/>
    <lineage>
        <taxon>Bacteria</taxon>
        <taxon>Bacillati</taxon>
        <taxon>Bacillota</taxon>
        <taxon>Bacilli</taxon>
        <taxon>Bacillales</taxon>
        <taxon>Paenibacillaceae</taxon>
        <taxon>Paenibacillus</taxon>
    </lineage>
</organism>
<sequence>MKLLPPARSKSWVLLMIVYSILLWLIFCLNRFVQMERPADAGLMLRLALLALGLSAVVHLLGWLGLRLFWLVSTACTFAGLALMFFSTYRDMSGWEDLAGFLFFVLLTLGGFTLGLIVEGVYRLLQRQHPY</sequence>
<feature type="transmembrane region" description="Helical" evidence="1">
    <location>
        <begin position="68"/>
        <end position="86"/>
    </location>
</feature>
<proteinExistence type="predicted"/>
<evidence type="ECO:0000313" key="2">
    <source>
        <dbReference type="EMBL" id="ASA19633.1"/>
    </source>
</evidence>
<gene>
    <name evidence="2" type="ORF">B9T62_01640</name>
</gene>
<reference evidence="2 3" key="1">
    <citation type="submission" date="2017-06" db="EMBL/GenBank/DDBJ databases">
        <title>Complete genome sequence of Paenibacillus donghaensis KCTC 13049T isolated from East Sea sediment, South Korea.</title>
        <authorList>
            <person name="Jung B.K."/>
            <person name="Hong S.-J."/>
            <person name="Shin J.-H."/>
        </authorList>
    </citation>
    <scope>NUCLEOTIDE SEQUENCE [LARGE SCALE GENOMIC DNA]</scope>
    <source>
        <strain evidence="2 3">KCTC 13049</strain>
    </source>
</reference>
<dbReference type="Proteomes" id="UP000249890">
    <property type="component" value="Chromosome"/>
</dbReference>
<keyword evidence="1" id="KW-1133">Transmembrane helix</keyword>